<dbReference type="RefSeq" id="XP_007514778.1">
    <property type="nucleotide sequence ID" value="XM_007514716.1"/>
</dbReference>
<dbReference type="Pfam" id="PF04406">
    <property type="entry name" value="TP6A_N"/>
    <property type="match status" value="1"/>
</dbReference>
<name>K8F0H4_9CHLO</name>
<proteinExistence type="inferred from homology"/>
<dbReference type="PROSITE" id="PS52041">
    <property type="entry name" value="TOPO_IIB"/>
    <property type="match status" value="1"/>
</dbReference>
<feature type="compositionally biased region" description="Acidic residues" evidence="11">
    <location>
        <begin position="19"/>
        <end position="30"/>
    </location>
</feature>
<accession>K8F0H4</accession>
<dbReference type="InterPro" id="IPR036078">
    <property type="entry name" value="Spo11/TopoVI_A_sf"/>
</dbReference>
<comment type="cofactor">
    <cofactor evidence="2">
        <name>Mg(2+)</name>
        <dbReference type="ChEBI" id="CHEBI:18420"/>
    </cofactor>
</comment>
<feature type="region of interest" description="Disordered" evidence="11">
    <location>
        <begin position="1"/>
        <end position="83"/>
    </location>
</feature>
<feature type="domain" description="Spo11/DNA topoisomerase VI subunit A N-terminal" evidence="12">
    <location>
        <begin position="153"/>
        <end position="217"/>
    </location>
</feature>
<dbReference type="GO" id="GO:0007131">
    <property type="term" value="P:reciprocal meiotic recombination"/>
    <property type="evidence" value="ECO:0007669"/>
    <property type="project" value="TreeGrafter"/>
</dbReference>
<comment type="similarity">
    <text evidence="3 10">Belongs to the TOP6A family.</text>
</comment>
<evidence type="ECO:0000256" key="4">
    <source>
        <dbReference type="ARBA" id="ARBA00012895"/>
    </source>
</evidence>
<comment type="catalytic activity">
    <reaction evidence="1 10">
        <text>ATP-dependent breakage, passage and rejoining of double-stranded DNA.</text>
        <dbReference type="EC" id="5.6.2.2"/>
    </reaction>
</comment>
<dbReference type="OrthoDB" id="5377392at2759"/>
<feature type="compositionally biased region" description="Pro residues" evidence="11">
    <location>
        <begin position="64"/>
        <end position="80"/>
    </location>
</feature>
<feature type="domain" description="Topoisomerase 6 subunit A/Spo11 TOPRIM" evidence="13">
    <location>
        <begin position="271"/>
        <end position="431"/>
    </location>
</feature>
<evidence type="ECO:0000256" key="5">
    <source>
        <dbReference type="ARBA" id="ARBA00022723"/>
    </source>
</evidence>
<keyword evidence="8 10" id="KW-0238">DNA-binding</keyword>
<dbReference type="InterPro" id="IPR013049">
    <property type="entry name" value="Spo11/TopoVI_A_N"/>
</dbReference>
<dbReference type="Proteomes" id="UP000198341">
    <property type="component" value="Chromosome 2"/>
</dbReference>
<dbReference type="InterPro" id="IPR002815">
    <property type="entry name" value="Spo11/TopoVI_A"/>
</dbReference>
<dbReference type="PANTHER" id="PTHR10848">
    <property type="entry name" value="MEIOTIC RECOMBINATION PROTEIN SPO11"/>
    <property type="match status" value="1"/>
</dbReference>
<dbReference type="STRING" id="41875.K8F0H4"/>
<feature type="compositionally biased region" description="Acidic residues" evidence="11">
    <location>
        <begin position="50"/>
        <end position="62"/>
    </location>
</feature>
<dbReference type="GO" id="GO:0000228">
    <property type="term" value="C:nuclear chromosome"/>
    <property type="evidence" value="ECO:0007669"/>
    <property type="project" value="TreeGrafter"/>
</dbReference>
<dbReference type="GO" id="GO:0003677">
    <property type="term" value="F:DNA binding"/>
    <property type="evidence" value="ECO:0007669"/>
    <property type="project" value="UniProtKB-UniRule"/>
</dbReference>
<dbReference type="KEGG" id="bpg:Bathy02g04190"/>
<evidence type="ECO:0000256" key="9">
    <source>
        <dbReference type="ARBA" id="ARBA00023235"/>
    </source>
</evidence>
<keyword evidence="7 10" id="KW-0799">Topoisomerase</keyword>
<dbReference type="Pfam" id="PF21180">
    <property type="entry name" value="TOP6A-Spo11_Toprim"/>
    <property type="match status" value="1"/>
</dbReference>
<dbReference type="Gene3D" id="1.10.10.10">
    <property type="entry name" value="Winged helix-like DNA-binding domain superfamily/Winged helix DNA-binding domain"/>
    <property type="match status" value="1"/>
</dbReference>
<dbReference type="GO" id="GO:0042138">
    <property type="term" value="P:meiotic DNA double-strand break formation"/>
    <property type="evidence" value="ECO:0007669"/>
    <property type="project" value="TreeGrafter"/>
</dbReference>
<evidence type="ECO:0000313" key="14">
    <source>
        <dbReference type="EMBL" id="CCO15018.1"/>
    </source>
</evidence>
<dbReference type="GeneID" id="19017532"/>
<dbReference type="GO" id="GO:0046872">
    <property type="term" value="F:metal ion binding"/>
    <property type="evidence" value="ECO:0007669"/>
    <property type="project" value="UniProtKB-KW"/>
</dbReference>
<evidence type="ECO:0000259" key="13">
    <source>
        <dbReference type="Pfam" id="PF21180"/>
    </source>
</evidence>
<evidence type="ECO:0000256" key="11">
    <source>
        <dbReference type="SAM" id="MobiDB-lite"/>
    </source>
</evidence>
<evidence type="ECO:0000256" key="3">
    <source>
        <dbReference type="ARBA" id="ARBA00006559"/>
    </source>
</evidence>
<evidence type="ECO:0000256" key="7">
    <source>
        <dbReference type="ARBA" id="ARBA00023029"/>
    </source>
</evidence>
<evidence type="ECO:0000256" key="1">
    <source>
        <dbReference type="ARBA" id="ARBA00000185"/>
    </source>
</evidence>
<dbReference type="PRINTS" id="PR01550">
    <property type="entry name" value="TOP6AFAMILY"/>
</dbReference>
<sequence>MSGFFAASTVTRRRRREDEDRDENNDDDDEKLLFLESPPEMNEDINNNNNDDDDFEHEEEDSPAPKPSPPRSLSPPPRSPPRIDIVDEADQVCFQIERVVHRLMSSLASEICRDEAFPVEYYDLHVPLHEWSENEKTFVESEKTRSIRLNTITFARVIAMLNLIHTNVRQGKTVTQREMYYCASAKEPLLFSKVVHVLNAIKDIAGLLRIDRGALNITSASKGLVVGLVSLRNDVTQTFVDCSNLDGSGFTIPGDLKTIESLSIDASMCAFILVVEKDAVFNKLVQERIWERYPCAVVTAKGFPDLPTRAFLNRLASTGVQRTCKIYVLVDWNPSGLWIYSTYVTGGASNVNESTKYALRNAVFLGVSHEDILAAGKVLTSKHTKKESRDIANALRRKRGPLYSTFKSELEQMHALGRKCEIEGLYASNINDDNCSVLSEYVLTKIAQIEQQQQQRR</sequence>
<dbReference type="AlphaFoldDB" id="K8F0H4"/>
<evidence type="ECO:0000256" key="8">
    <source>
        <dbReference type="ARBA" id="ARBA00023125"/>
    </source>
</evidence>
<keyword evidence="6" id="KW-0460">Magnesium</keyword>
<dbReference type="EC" id="5.6.2.2" evidence="4"/>
<evidence type="ECO:0000313" key="15">
    <source>
        <dbReference type="Proteomes" id="UP000198341"/>
    </source>
</evidence>
<reference evidence="14 15" key="1">
    <citation type="submission" date="2011-10" db="EMBL/GenBank/DDBJ databases">
        <authorList>
            <person name="Genoscope - CEA"/>
        </authorList>
    </citation>
    <scope>NUCLEOTIDE SEQUENCE [LARGE SCALE GENOMIC DNA]</scope>
    <source>
        <strain evidence="14 15">RCC 1105</strain>
    </source>
</reference>
<dbReference type="GO" id="GO:0003918">
    <property type="term" value="F:DNA topoisomerase type II (double strand cut, ATP-hydrolyzing) activity"/>
    <property type="evidence" value="ECO:0007669"/>
    <property type="project" value="UniProtKB-UniRule"/>
</dbReference>
<feature type="active site" description="O-(5'-phospho-DNA)-tyrosine intermediate" evidence="10">
    <location>
        <position position="181"/>
    </location>
</feature>
<dbReference type="GO" id="GO:0005524">
    <property type="term" value="F:ATP binding"/>
    <property type="evidence" value="ECO:0007669"/>
    <property type="project" value="InterPro"/>
</dbReference>
<dbReference type="PANTHER" id="PTHR10848:SF0">
    <property type="entry name" value="MEIOTIC RECOMBINATION PROTEIN SPO11"/>
    <property type="match status" value="1"/>
</dbReference>
<dbReference type="InterPro" id="IPR034136">
    <property type="entry name" value="TOPRIM_Topo6A/Spo11"/>
</dbReference>
<keyword evidence="5" id="KW-0479">Metal-binding</keyword>
<dbReference type="EMBL" id="FO082277">
    <property type="protein sequence ID" value="CCO15018.1"/>
    <property type="molecule type" value="Genomic_DNA"/>
</dbReference>
<keyword evidence="9 10" id="KW-0413">Isomerase</keyword>
<protein>
    <recommendedName>
        <fullName evidence="4">DNA topoisomerase (ATP-hydrolyzing)</fullName>
        <ecNumber evidence="4">5.6.2.2</ecNumber>
    </recommendedName>
</protein>
<dbReference type="eggNOG" id="KOG2795">
    <property type="taxonomic scope" value="Eukaryota"/>
</dbReference>
<dbReference type="CDD" id="cd00223">
    <property type="entry name" value="TOPRIM_TopoIIB_SPO"/>
    <property type="match status" value="1"/>
</dbReference>
<evidence type="ECO:0000256" key="2">
    <source>
        <dbReference type="ARBA" id="ARBA00001946"/>
    </source>
</evidence>
<evidence type="ECO:0000256" key="10">
    <source>
        <dbReference type="PROSITE-ProRule" id="PRU01385"/>
    </source>
</evidence>
<dbReference type="InterPro" id="IPR036388">
    <property type="entry name" value="WH-like_DNA-bd_sf"/>
</dbReference>
<evidence type="ECO:0000259" key="12">
    <source>
        <dbReference type="Pfam" id="PF04406"/>
    </source>
</evidence>
<organism evidence="14 15">
    <name type="scientific">Bathycoccus prasinos</name>
    <dbReference type="NCBI Taxonomy" id="41875"/>
    <lineage>
        <taxon>Eukaryota</taxon>
        <taxon>Viridiplantae</taxon>
        <taxon>Chlorophyta</taxon>
        <taxon>Mamiellophyceae</taxon>
        <taxon>Mamiellales</taxon>
        <taxon>Bathycoccaceae</taxon>
        <taxon>Bathycoccus</taxon>
    </lineage>
</organism>
<dbReference type="GO" id="GO:0000706">
    <property type="term" value="P:meiotic DNA double-strand break processing"/>
    <property type="evidence" value="ECO:0007669"/>
    <property type="project" value="TreeGrafter"/>
</dbReference>
<keyword evidence="15" id="KW-1185">Reference proteome</keyword>
<evidence type="ECO:0000256" key="6">
    <source>
        <dbReference type="ARBA" id="ARBA00022842"/>
    </source>
</evidence>
<dbReference type="SUPFAM" id="SSF56726">
    <property type="entry name" value="DNA topoisomerase IV, alpha subunit"/>
    <property type="match status" value="1"/>
</dbReference>
<gene>
    <name evidence="14" type="ORF">Bathy02g04190</name>
</gene>
<dbReference type="Gene3D" id="3.40.1360.10">
    <property type="match status" value="1"/>
</dbReference>